<organism evidence="1 2">
    <name type="scientific">Paenibacillus alvei</name>
    <name type="common">Bacillus alvei</name>
    <dbReference type="NCBI Taxonomy" id="44250"/>
    <lineage>
        <taxon>Bacteria</taxon>
        <taxon>Bacillati</taxon>
        <taxon>Bacillota</taxon>
        <taxon>Bacilli</taxon>
        <taxon>Bacillales</taxon>
        <taxon>Paenibacillaceae</taxon>
        <taxon>Paenibacillus</taxon>
    </lineage>
</organism>
<comment type="caution">
    <text evidence="1">The sequence shown here is derived from an EMBL/GenBank/DDBJ whole genome shotgun (WGS) entry which is preliminary data.</text>
</comment>
<evidence type="ECO:0000313" key="1">
    <source>
        <dbReference type="EMBL" id="NOJ71421.1"/>
    </source>
</evidence>
<name>A0AAP7DJ91_PAEAL</name>
<accession>A0AAP7DJ91</accession>
<evidence type="ECO:0000313" key="2">
    <source>
        <dbReference type="Proteomes" id="UP000552038"/>
    </source>
</evidence>
<dbReference type="AlphaFoldDB" id="A0AAP7DJ91"/>
<reference evidence="1 2" key="1">
    <citation type="submission" date="2020-05" db="EMBL/GenBank/DDBJ databases">
        <title>Whole genome sequencing and identification of novel metabolites from Paenibacillus alvei strain JR949.</title>
        <authorList>
            <person name="Rajendhran J."/>
            <person name="Sree Pranav P."/>
            <person name="Mahalakshmi B."/>
            <person name="Karthikeyan R."/>
        </authorList>
    </citation>
    <scope>NUCLEOTIDE SEQUENCE [LARGE SCALE GENOMIC DNA]</scope>
    <source>
        <strain evidence="1 2">JR949</strain>
    </source>
</reference>
<dbReference type="RefSeq" id="WP_171416885.1">
    <property type="nucleotide sequence ID" value="NZ_JABFOR010000014.1"/>
</dbReference>
<proteinExistence type="predicted"/>
<protein>
    <submittedName>
        <fullName evidence="1">Uncharacterized protein</fullName>
    </submittedName>
</protein>
<sequence length="107" mass="12805">MKRAVFELDLGYEIVYLNGYLVADDYLIVIEEDVMWMYHVREKEGTDVYITTKAGLWLGELKRKEADEPALISRVLDFMRNLSFYDFIHRHHDWSVDYNFEFVEAVS</sequence>
<gene>
    <name evidence="1" type="ORF">HMI46_12720</name>
</gene>
<dbReference type="Proteomes" id="UP000552038">
    <property type="component" value="Unassembled WGS sequence"/>
</dbReference>
<dbReference type="EMBL" id="JABFOR010000014">
    <property type="protein sequence ID" value="NOJ71421.1"/>
    <property type="molecule type" value="Genomic_DNA"/>
</dbReference>